<sequence length="876" mass="100816">MVAVFIKITFYRIISPACLIFAALIRPSLLSLLYALLALLNPLFPRIRASYPLTTPTKVYLTLIVLAALGTSICQLVYQIVEHVIAPEDSTYVEECKAGTDGWRYWLRQLGFTRVPSHEPIGFRFMLPEIVALISSLATLVICLTKHESSDLNETVQTSQSHTSGSHHFTRLFNRVKLILIFYAGLHLLILYTYQIQVSKDFLHPDHIVARLLGFTDLARSEACETWWQFKFNSYWTAYVNYIALWVYFFCSVTQFNWTRTGIRNFGDRDGDDASSDHEEFYPMNELASEGGGDDKHVNNDARSDGLLASVPDLDQGPNSVPLQRITSAVLDRQKISVIFRRPGEKETTTTEGLTAITFFFLHHSYVFQLIAMMTWALLYHSVFGLIFLFLACILWALRDSRKWCFRISPIMLAYVEILLIFQYVYSLDLIAGKELPVYSGLEIIGFQQAGSRTAAFLTLGVKSILSLPFFVILRLFLRERFYDSLSEHDRRKRLNYGTFTTPPVNREPALQVQEVHTGTQFPSIPKLWQDKTNLTAEDFAKIGLVDYQDEHSSSLLFVRLLLPILLVLVTMLQLKFFHDPWTKLVQTPSQSRTTSVVGTASEEYSMSDEKFHIYFNPKPKTYPAHICYVYPEGYVEITRPRDSRDLLNEQRLAVEKWAKRLEKEEFQPKNEQLWKTAAKTTWQQLRQIMRDFAEILWRLAEVHLPKLVLLILIITASSHICVLNFVLVFFVSLAVCLPALSGLISLLLTVYLALSTVTRVVYLGLVIVMVVIAIQLSVRYRQRHIRRLRAQEEPAGGLIFPYADPAHFDRSVLDCLMFFFNYGFYKFGLEVSMIMMAIVAWARMDILGCIIIVWLFMFALLPRRAIRVLWPIFLL</sequence>
<reference evidence="2" key="1">
    <citation type="submission" date="2022-11" db="UniProtKB">
        <authorList>
            <consortium name="WormBaseParasite"/>
        </authorList>
    </citation>
    <scope>IDENTIFICATION</scope>
</reference>
<protein>
    <submittedName>
        <fullName evidence="2">Piezo-type mechanosensitive ion channel component</fullName>
    </submittedName>
</protein>
<dbReference type="WBParaSite" id="ES5_v2.g8872.t1">
    <property type="protein sequence ID" value="ES5_v2.g8872.t1"/>
    <property type="gene ID" value="ES5_v2.g8872"/>
</dbReference>
<evidence type="ECO:0000313" key="1">
    <source>
        <dbReference type="Proteomes" id="UP000887579"/>
    </source>
</evidence>
<proteinExistence type="predicted"/>
<name>A0AC34GV86_9BILA</name>
<evidence type="ECO:0000313" key="2">
    <source>
        <dbReference type="WBParaSite" id="ES5_v2.g8872.t1"/>
    </source>
</evidence>
<organism evidence="1 2">
    <name type="scientific">Panagrolaimus sp. ES5</name>
    <dbReference type="NCBI Taxonomy" id="591445"/>
    <lineage>
        <taxon>Eukaryota</taxon>
        <taxon>Metazoa</taxon>
        <taxon>Ecdysozoa</taxon>
        <taxon>Nematoda</taxon>
        <taxon>Chromadorea</taxon>
        <taxon>Rhabditida</taxon>
        <taxon>Tylenchina</taxon>
        <taxon>Panagrolaimomorpha</taxon>
        <taxon>Panagrolaimoidea</taxon>
        <taxon>Panagrolaimidae</taxon>
        <taxon>Panagrolaimus</taxon>
    </lineage>
</organism>
<accession>A0AC34GV86</accession>
<dbReference type="Proteomes" id="UP000887579">
    <property type="component" value="Unplaced"/>
</dbReference>